<evidence type="ECO:0000256" key="5">
    <source>
        <dbReference type="ARBA" id="ARBA00022692"/>
    </source>
</evidence>
<dbReference type="InterPro" id="IPR045335">
    <property type="entry name" value="FtsQ_C_sf"/>
</dbReference>
<dbReference type="InterPro" id="IPR026579">
    <property type="entry name" value="FtsQ"/>
</dbReference>
<dbReference type="Proteomes" id="UP000054262">
    <property type="component" value="Unassembled WGS sequence"/>
</dbReference>
<dbReference type="EMBL" id="AAUX01000001">
    <property type="protein sequence ID" value="EAV46821.1"/>
    <property type="molecule type" value="Genomic_DNA"/>
</dbReference>
<evidence type="ECO:0000256" key="3">
    <source>
        <dbReference type="ARBA" id="ARBA00022519"/>
    </source>
</evidence>
<organism evidence="11 12">
    <name type="scientific">Methylophilales bacterium HTCC2181</name>
    <dbReference type="NCBI Taxonomy" id="383631"/>
    <lineage>
        <taxon>Bacteria</taxon>
        <taxon>Pseudomonadati</taxon>
        <taxon>Pseudomonadota</taxon>
        <taxon>Betaproteobacteria</taxon>
        <taxon>Nitrosomonadales</taxon>
        <taxon>OM43 clade</taxon>
    </lineage>
</organism>
<dbReference type="PANTHER" id="PTHR35851">
    <property type="entry name" value="CELL DIVISION PROTEIN FTSQ"/>
    <property type="match status" value="1"/>
</dbReference>
<keyword evidence="3 9" id="KW-0997">Cell inner membrane</keyword>
<dbReference type="HAMAP" id="MF_00911">
    <property type="entry name" value="FtsQ_subfam"/>
    <property type="match status" value="1"/>
</dbReference>
<keyword evidence="6 9" id="KW-1133">Transmembrane helix</keyword>
<keyword evidence="8 9" id="KW-0131">Cell cycle</keyword>
<dbReference type="Pfam" id="PF08478">
    <property type="entry name" value="POTRA_1"/>
    <property type="match status" value="1"/>
</dbReference>
<comment type="caution">
    <text evidence="11">The sequence shown here is derived from an EMBL/GenBank/DDBJ whole genome shotgun (WGS) entry which is preliminary data.</text>
</comment>
<evidence type="ECO:0000256" key="6">
    <source>
        <dbReference type="ARBA" id="ARBA00022989"/>
    </source>
</evidence>
<dbReference type="InterPro" id="IPR005548">
    <property type="entry name" value="Cell_div_FtsQ/DivIB_C"/>
</dbReference>
<dbReference type="Gene3D" id="3.10.20.310">
    <property type="entry name" value="membrane protein fhac"/>
    <property type="match status" value="1"/>
</dbReference>
<keyword evidence="5 9" id="KW-0812">Transmembrane</keyword>
<keyword evidence="7 9" id="KW-0472">Membrane</keyword>
<dbReference type="InterPro" id="IPR034746">
    <property type="entry name" value="POTRA"/>
</dbReference>
<dbReference type="PANTHER" id="PTHR35851:SF1">
    <property type="entry name" value="CELL DIVISION PROTEIN FTSQ"/>
    <property type="match status" value="1"/>
</dbReference>
<evidence type="ECO:0000259" key="10">
    <source>
        <dbReference type="PROSITE" id="PS51779"/>
    </source>
</evidence>
<gene>
    <name evidence="9" type="primary">ftsQ</name>
    <name evidence="11" type="ORF">MB2181_02070</name>
</gene>
<comment type="similarity">
    <text evidence="9">Belongs to the FtsQ/DivIB family. FtsQ subfamily.</text>
</comment>
<evidence type="ECO:0000256" key="4">
    <source>
        <dbReference type="ARBA" id="ARBA00022618"/>
    </source>
</evidence>
<dbReference type="PROSITE" id="PS51779">
    <property type="entry name" value="POTRA"/>
    <property type="match status" value="1"/>
</dbReference>
<evidence type="ECO:0000256" key="2">
    <source>
        <dbReference type="ARBA" id="ARBA00022475"/>
    </source>
</evidence>
<keyword evidence="12" id="KW-1185">Reference proteome</keyword>
<sequence>MLNSVEGLKKLILCIYTLIVLALCFLMGQMLAKADMPINEVLIKGEYRHIDGDQINLIANEYLVGNFFTINLKNTQKAFKKLPWVRDISVRRKWPDKLIINIEEHKVLGRWRNLGLVNNHGEIFNAAFQEDLPIFYGKEALVKEITNKYYEINEILGKELMQIGTITLSNRLSWEITTNNGLKIILGRDKIIVKLESFINQYQEVLYKMKNRIEYVDLRYKDGFSVRVVDESMTNPNKEKTIL</sequence>
<dbReference type="OrthoDB" id="9790370at2"/>
<feature type="domain" description="POTRA" evidence="10">
    <location>
        <begin position="36"/>
        <end position="105"/>
    </location>
</feature>
<reference evidence="11 12" key="1">
    <citation type="submission" date="2006-11" db="EMBL/GenBank/DDBJ databases">
        <authorList>
            <person name="Giovannoni S."/>
            <person name="Vergin K."/>
            <person name="Ferriera S."/>
            <person name="Johnson J."/>
            <person name="Kravitz S."/>
            <person name="Beeson K."/>
            <person name="Sutton G."/>
            <person name="Rogers Y.-H."/>
            <person name="Friedman R."/>
            <person name="Frazier M."/>
            <person name="Venter J.C."/>
        </authorList>
    </citation>
    <scope>NUCLEOTIDE SEQUENCE [LARGE SCALE GENOMIC DNA]</scope>
    <source>
        <strain evidence="11 12">HTCC2181</strain>
    </source>
</reference>
<dbReference type="GO" id="GO:0090529">
    <property type="term" value="P:cell septum assembly"/>
    <property type="evidence" value="ECO:0007669"/>
    <property type="project" value="InterPro"/>
</dbReference>
<dbReference type="GO" id="GO:0043093">
    <property type="term" value="P:FtsZ-dependent cytokinesis"/>
    <property type="evidence" value="ECO:0007669"/>
    <property type="project" value="UniProtKB-UniRule"/>
</dbReference>
<dbReference type="InterPro" id="IPR013685">
    <property type="entry name" value="POTRA_FtsQ_type"/>
</dbReference>
<evidence type="ECO:0000256" key="9">
    <source>
        <dbReference type="HAMAP-Rule" id="MF_00911"/>
    </source>
</evidence>
<evidence type="ECO:0000256" key="8">
    <source>
        <dbReference type="ARBA" id="ARBA00023306"/>
    </source>
</evidence>
<comment type="subcellular location">
    <subcellularLocation>
        <location evidence="9">Cell inner membrane</location>
        <topology evidence="9">Single-pass type II membrane protein</topology>
    </subcellularLocation>
    <subcellularLocation>
        <location evidence="1">Membrane</location>
    </subcellularLocation>
    <text evidence="9">Localizes to the division septum.</text>
</comment>
<dbReference type="Gene3D" id="3.40.50.11690">
    <property type="entry name" value="Cell division protein FtsQ/DivIB"/>
    <property type="match status" value="1"/>
</dbReference>
<comment type="function">
    <text evidence="9">Essential cell division protein. May link together the upstream cell division proteins, which are predominantly cytoplasmic, with the downstream cell division proteins, which are predominantly periplasmic. May control correct divisome assembly.</text>
</comment>
<comment type="subunit">
    <text evidence="9">Part of a complex composed of FtsB, FtsL and FtsQ.</text>
</comment>
<name>A0P5L1_9PROT</name>
<dbReference type="AlphaFoldDB" id="A0P5L1"/>
<evidence type="ECO:0000313" key="11">
    <source>
        <dbReference type="EMBL" id="EAV46821.1"/>
    </source>
</evidence>
<proteinExistence type="inferred from homology"/>
<dbReference type="GO" id="GO:0005886">
    <property type="term" value="C:plasma membrane"/>
    <property type="evidence" value="ECO:0007669"/>
    <property type="project" value="UniProtKB-SubCell"/>
</dbReference>
<evidence type="ECO:0000313" key="12">
    <source>
        <dbReference type="Proteomes" id="UP000054262"/>
    </source>
</evidence>
<evidence type="ECO:0000256" key="1">
    <source>
        <dbReference type="ARBA" id="ARBA00004370"/>
    </source>
</evidence>
<accession>A0P5L1</accession>
<keyword evidence="4 9" id="KW-0132">Cell division</keyword>
<keyword evidence="2 9" id="KW-1003">Cell membrane</keyword>
<evidence type="ECO:0000256" key="7">
    <source>
        <dbReference type="ARBA" id="ARBA00023136"/>
    </source>
</evidence>
<dbReference type="GO" id="GO:0032153">
    <property type="term" value="C:cell division site"/>
    <property type="evidence" value="ECO:0007669"/>
    <property type="project" value="UniProtKB-UniRule"/>
</dbReference>
<protein>
    <recommendedName>
        <fullName evidence="9">Cell division protein FtsQ</fullName>
    </recommendedName>
</protein>
<dbReference type="Pfam" id="PF03799">
    <property type="entry name" value="FtsQ_DivIB_C"/>
    <property type="match status" value="1"/>
</dbReference>